<dbReference type="PANTHER" id="PTHR44085">
    <property type="entry name" value="SEPIAPTERIN REDUCTASE"/>
    <property type="match status" value="1"/>
</dbReference>
<protein>
    <submittedName>
        <fullName evidence="6">Benzil reductase ((S)-benzoin forming)</fullName>
    </submittedName>
</protein>
<dbReference type="EMBL" id="BMEV01000028">
    <property type="protein sequence ID" value="GFZ76174.1"/>
    <property type="molecule type" value="Genomic_DNA"/>
</dbReference>
<keyword evidence="3" id="KW-0963">Cytoplasm</keyword>
<reference evidence="6" key="2">
    <citation type="submission" date="2020-09" db="EMBL/GenBank/DDBJ databases">
        <authorList>
            <person name="Sun Q."/>
            <person name="Zhou Y."/>
        </authorList>
    </citation>
    <scope>NUCLEOTIDE SEQUENCE</scope>
    <source>
        <strain evidence="6">CGMCC 1.12360</strain>
    </source>
</reference>
<dbReference type="PANTHER" id="PTHR44085:SF2">
    <property type="entry name" value="SEPIAPTERIN REDUCTASE"/>
    <property type="match status" value="1"/>
</dbReference>
<dbReference type="NCBIfam" id="NF005381">
    <property type="entry name" value="PRK06924.1"/>
    <property type="match status" value="1"/>
</dbReference>
<evidence type="ECO:0000256" key="1">
    <source>
        <dbReference type="ARBA" id="ARBA00004496"/>
    </source>
</evidence>
<dbReference type="PRINTS" id="PR00081">
    <property type="entry name" value="GDHRDH"/>
</dbReference>
<dbReference type="Proteomes" id="UP000602050">
    <property type="component" value="Unassembled WGS sequence"/>
</dbReference>
<dbReference type="PROSITE" id="PS00061">
    <property type="entry name" value="ADH_SHORT"/>
    <property type="match status" value="1"/>
</dbReference>
<comment type="similarity">
    <text evidence="2">Belongs to the short-chain dehydrogenases/reductases (SDR) family.</text>
</comment>
<keyword evidence="5" id="KW-0560">Oxidoreductase</keyword>
<dbReference type="InterPro" id="IPR036291">
    <property type="entry name" value="NAD(P)-bd_dom_sf"/>
</dbReference>
<keyword evidence="7" id="KW-1185">Reference proteome</keyword>
<organism evidence="6 7">
    <name type="scientific">Compostibacillus humi</name>
    <dbReference type="NCBI Taxonomy" id="1245525"/>
    <lineage>
        <taxon>Bacteria</taxon>
        <taxon>Bacillati</taxon>
        <taxon>Bacillota</taxon>
        <taxon>Bacilli</taxon>
        <taxon>Bacillales</taxon>
        <taxon>Bacillaceae</taxon>
        <taxon>Compostibacillus</taxon>
    </lineage>
</organism>
<evidence type="ECO:0000256" key="5">
    <source>
        <dbReference type="ARBA" id="ARBA00023002"/>
    </source>
</evidence>
<dbReference type="Gene3D" id="3.40.50.720">
    <property type="entry name" value="NAD(P)-binding Rossmann-like Domain"/>
    <property type="match status" value="1"/>
</dbReference>
<accession>A0A8J2TJT3</accession>
<dbReference type="Pfam" id="PF00106">
    <property type="entry name" value="adh_short"/>
    <property type="match status" value="1"/>
</dbReference>
<evidence type="ECO:0000256" key="2">
    <source>
        <dbReference type="ARBA" id="ARBA00006484"/>
    </source>
</evidence>
<dbReference type="InterPro" id="IPR020904">
    <property type="entry name" value="Sc_DH/Rdtase_CS"/>
</dbReference>
<name>A0A8J2TJT3_9BACI</name>
<dbReference type="SUPFAM" id="SSF51735">
    <property type="entry name" value="NAD(P)-binding Rossmann-fold domains"/>
    <property type="match status" value="1"/>
</dbReference>
<proteinExistence type="inferred from homology"/>
<dbReference type="GO" id="GO:0006729">
    <property type="term" value="P:tetrahydrobiopterin biosynthetic process"/>
    <property type="evidence" value="ECO:0007669"/>
    <property type="project" value="TreeGrafter"/>
</dbReference>
<dbReference type="AlphaFoldDB" id="A0A8J2TJT3"/>
<keyword evidence="4" id="KW-0521">NADP</keyword>
<evidence type="ECO:0000256" key="4">
    <source>
        <dbReference type="ARBA" id="ARBA00022857"/>
    </source>
</evidence>
<dbReference type="InterPro" id="IPR002347">
    <property type="entry name" value="SDR_fam"/>
</dbReference>
<evidence type="ECO:0000313" key="6">
    <source>
        <dbReference type="EMBL" id="GFZ76174.1"/>
    </source>
</evidence>
<dbReference type="InterPro" id="IPR051721">
    <property type="entry name" value="Biopterin_syn/organic_redct"/>
</dbReference>
<reference evidence="6" key="1">
    <citation type="journal article" date="2014" name="Int. J. Syst. Evol. Microbiol.">
        <title>Complete genome sequence of Corynebacterium casei LMG S-19264T (=DSM 44701T), isolated from a smear-ripened cheese.</title>
        <authorList>
            <consortium name="US DOE Joint Genome Institute (JGI-PGF)"/>
            <person name="Walter F."/>
            <person name="Albersmeier A."/>
            <person name="Kalinowski J."/>
            <person name="Ruckert C."/>
        </authorList>
    </citation>
    <scope>NUCLEOTIDE SEQUENCE</scope>
    <source>
        <strain evidence="6">CGMCC 1.12360</strain>
    </source>
</reference>
<dbReference type="RefSeq" id="WP_188391991.1">
    <property type="nucleotide sequence ID" value="NZ_BMEV01000028.1"/>
</dbReference>
<gene>
    <name evidence="6" type="primary">yueD</name>
    <name evidence="6" type="ORF">GCM10010978_17240</name>
</gene>
<dbReference type="GO" id="GO:0004757">
    <property type="term" value="F:sepiapterin reductase (NADP+) activity"/>
    <property type="evidence" value="ECO:0007669"/>
    <property type="project" value="TreeGrafter"/>
</dbReference>
<evidence type="ECO:0000256" key="3">
    <source>
        <dbReference type="ARBA" id="ARBA00022490"/>
    </source>
</evidence>
<comment type="subcellular location">
    <subcellularLocation>
        <location evidence="1">Cytoplasm</location>
    </subcellularLocation>
</comment>
<comment type="caution">
    <text evidence="6">The sequence shown here is derived from an EMBL/GenBank/DDBJ whole genome shotgun (WGS) entry which is preliminary data.</text>
</comment>
<sequence length="252" mass="27586">MGKFAVVTGDSRGLGKAVSSLFLESGIGVIGLSRNRNLELEEIAEENHCFYKHLPIDLANIQSIEENFPAIADTLLEQEATTVYLINNAASVEPIERAENVKQTDLLRHFQLNAVAPMTLTNLLLKFASEKGMLLRITMITSGAAVRPTSGWSAYCSSKASINMYTQTVALEQDETNTGHKIIAFSPGIMDTEMQAVIRSSSASAFSGVKTFQQYKENNALRNPALIASVLIDILFDEGMVNGKIYDVKNYV</sequence>
<dbReference type="GO" id="GO:0005737">
    <property type="term" value="C:cytoplasm"/>
    <property type="evidence" value="ECO:0007669"/>
    <property type="project" value="UniProtKB-SubCell"/>
</dbReference>
<evidence type="ECO:0000313" key="7">
    <source>
        <dbReference type="Proteomes" id="UP000602050"/>
    </source>
</evidence>